<dbReference type="Proteomes" id="UP000215027">
    <property type="component" value="Chromosome I"/>
</dbReference>
<gene>
    <name evidence="2" type="ORF">CFX0092_A3004</name>
</gene>
<dbReference type="RefSeq" id="WP_095044160.1">
    <property type="nucleotide sequence ID" value="NZ_LN890655.1"/>
</dbReference>
<proteinExistence type="predicted"/>
<name>A0A160T515_9CHLR</name>
<reference evidence="2" key="1">
    <citation type="submission" date="2016-01" db="EMBL/GenBank/DDBJ databases">
        <authorList>
            <person name="Mcilroy J.S."/>
            <person name="Karst M S."/>
            <person name="Albertsen M."/>
        </authorList>
    </citation>
    <scope>NUCLEOTIDE SEQUENCE</scope>
    <source>
        <strain evidence="2">Cfx-K</strain>
    </source>
</reference>
<dbReference type="OrthoDB" id="9148571at2"/>
<feature type="region of interest" description="Disordered" evidence="1">
    <location>
        <begin position="374"/>
        <end position="394"/>
    </location>
</feature>
<feature type="region of interest" description="Disordered" evidence="1">
    <location>
        <begin position="533"/>
        <end position="556"/>
    </location>
</feature>
<evidence type="ECO:0000313" key="2">
    <source>
        <dbReference type="EMBL" id="CUS04882.2"/>
    </source>
</evidence>
<keyword evidence="3" id="KW-1185">Reference proteome</keyword>
<dbReference type="EMBL" id="LN890655">
    <property type="protein sequence ID" value="CUS04882.2"/>
    <property type="molecule type" value="Genomic_DNA"/>
</dbReference>
<dbReference type="KEGG" id="pbf:CFX0092_A3004"/>
<evidence type="ECO:0000256" key="1">
    <source>
        <dbReference type="SAM" id="MobiDB-lite"/>
    </source>
</evidence>
<sequence>MSPQQTVLFTIIPRGITTEVGPSPVSVIVSPRLIGDKRLGSFPDWVTWTTMLRERGLTLTIRCGAETTRVAIDREILQPKLWQQLFNEDTFVRPFEYPDYAERGMLTYSVRETLSALKMVYQEAAVELALPTDGGQGHEGYGGNRNKLAGMLEGLDVHWDGRKAARWRAALRDGNKKQTSRVRRSANRVLDSEGLIITQRTPDTPSALQSTALPFAVFHHMPTPGRKDNPVTIDTAEVIDFHWALTSLNSYPALLRALGLVFDLELPAEFVAATAPAKFGTLAVVDTSWEWQVATKMPALETAYVNLPLGNNRLFLTAPHVLCRSSLPAADCGPSPATLAVGLINLDPTAFGLAQVDVDGGMHKTIIVAETFHNPDASSNTAPNPQPQAAPHPEVYDRDATLPALRSGGFSLFADERGMQLMSHMSQSQTFNEAIESGGAQKRPFFAEDLLRGYRLDVWDSHTADWHSLHRRVGVYQIGELTFEPGEEEGFVQTAAMQPAPGAAEGADGTDLYLHEAIARWAGWSLSVPMPGKHLSRHSDPDMAVQPEGDTSDDYLENQPDTPFKMTVAYDIAPGSLPRLAFGRRYRLRARAVDLAGNSLLHNAPLAAALSLVMGLPRNPNGQPYLRYEPVDAPMVVIRDPLAVTGNGSTVDRLVIRTFNDGIAQDEAAADLTANDRHLLPPRTSVEMAERLGMFDDAAGKIKADAATYQLIVDRDAGELNTQTIAIAGQEPRDFPVEPAEAIDALVYLPDVLAEGAALRGLPGAPNSTIAGTGPGGGGAAAPIDYTPLNDPNPRPGSATLISFDGGGDWQSRVGLRLTLAEPAAGQTDLRPQWDAANRVLTVYLPKGRTAITPLSSYLSPRGLKLMGQWEWLRQYIELVTVFLPQPQYLQPGAAVDKVNHVLQLAAEGGHWMINPPALLTLVHAVQQPLGRPRFMPLNVDHDDKLGDADPLHTAPVRDRQDPVELAPITAWRRLGQTDAYLMGALAVHGAGSGQIDLRAAWSEPLDDPAQPAWQLVDRAAHVETIPLPNTNEAYLFAPEVDPRAVGYYDPEHDQIVFVRLWDRGGPLDQGYGNYFSQAAPRHNFNDTKRRKVAYTAIASSRYREYFPTDAQQAEAGLPPLDFTRHSEPIMVDVPASERPVAPSVAYVLPTFGWQRQTDTNMKRSVRFGGGLRVYLERPWFSSGEGELLGVALWSGSNGPLNEANRDKYKAYFTQWGMDPIWKTADLNYAPGTYHFPDRVAEDFNVSLEESAARLISGQPGRVNVAGFPVEYDPERRLWFADLNIETGDTYMPFVRLALARYQPHALVDAQISRVVLADFAQLTPDRSVLITVDPGAPRQLRVVVSGVAPIGPRAVVKADPPPPQTAARPTQIRVRAQRHGPTASDLDWEDVADPQAALVTPLFDVVHPSNQDLAMWGGLVTFGPQAGQGRYRLLIEEHEYISSDYTLPDGNAVAQAGRLIFAETVEVDEVLLPLT</sequence>
<protein>
    <submittedName>
        <fullName evidence="2">Outer membrane channel</fullName>
    </submittedName>
</protein>
<evidence type="ECO:0000313" key="3">
    <source>
        <dbReference type="Proteomes" id="UP000215027"/>
    </source>
</evidence>
<organism evidence="2 3">
    <name type="scientific">Candidatus Promineifilum breve</name>
    <dbReference type="NCBI Taxonomy" id="1806508"/>
    <lineage>
        <taxon>Bacteria</taxon>
        <taxon>Bacillati</taxon>
        <taxon>Chloroflexota</taxon>
        <taxon>Ardenticatenia</taxon>
        <taxon>Candidatus Promineifilales</taxon>
        <taxon>Candidatus Promineifilaceae</taxon>
        <taxon>Candidatus Promineifilum</taxon>
    </lineage>
</organism>
<accession>A0A160T515</accession>